<name>A0A8J6D5A7_9ROSI</name>
<dbReference type="SMART" id="SM00575">
    <property type="entry name" value="ZnF_PMZ"/>
    <property type="match status" value="1"/>
</dbReference>
<dbReference type="GO" id="GO:0008270">
    <property type="term" value="F:zinc ion binding"/>
    <property type="evidence" value="ECO:0007669"/>
    <property type="project" value="UniProtKB-KW"/>
</dbReference>
<keyword evidence="2 4" id="KW-0863">Zinc-finger</keyword>
<evidence type="ECO:0000256" key="5">
    <source>
        <dbReference type="SAM" id="Phobius"/>
    </source>
</evidence>
<reference evidence="7 8" key="1">
    <citation type="journal article" date="2021" name="bioRxiv">
        <title>The Gossypium anomalum genome as a resource for cotton improvement and evolutionary analysis of hybrid incompatibility.</title>
        <authorList>
            <person name="Grover C.E."/>
            <person name="Yuan D."/>
            <person name="Arick M.A."/>
            <person name="Miller E.R."/>
            <person name="Hu G."/>
            <person name="Peterson D.G."/>
            <person name="Wendel J.F."/>
            <person name="Udall J.A."/>
        </authorList>
    </citation>
    <scope>NUCLEOTIDE SEQUENCE [LARGE SCALE GENOMIC DNA]</scope>
    <source>
        <strain evidence="7">JFW-Udall</strain>
        <tissue evidence="7">Leaf</tissue>
    </source>
</reference>
<organism evidence="7 8">
    <name type="scientific">Gossypium anomalum</name>
    <dbReference type="NCBI Taxonomy" id="47600"/>
    <lineage>
        <taxon>Eukaryota</taxon>
        <taxon>Viridiplantae</taxon>
        <taxon>Streptophyta</taxon>
        <taxon>Embryophyta</taxon>
        <taxon>Tracheophyta</taxon>
        <taxon>Spermatophyta</taxon>
        <taxon>Magnoliopsida</taxon>
        <taxon>eudicotyledons</taxon>
        <taxon>Gunneridae</taxon>
        <taxon>Pentapetalae</taxon>
        <taxon>rosids</taxon>
        <taxon>malvids</taxon>
        <taxon>Malvales</taxon>
        <taxon>Malvaceae</taxon>
        <taxon>Malvoideae</taxon>
        <taxon>Gossypium</taxon>
    </lineage>
</organism>
<evidence type="ECO:0000313" key="7">
    <source>
        <dbReference type="EMBL" id="KAG8491753.1"/>
    </source>
</evidence>
<evidence type="ECO:0000256" key="2">
    <source>
        <dbReference type="ARBA" id="ARBA00022771"/>
    </source>
</evidence>
<dbReference type="OrthoDB" id="1002538at2759"/>
<dbReference type="Pfam" id="PF04434">
    <property type="entry name" value="SWIM"/>
    <property type="match status" value="1"/>
</dbReference>
<dbReference type="EMBL" id="JAHUZN010000006">
    <property type="protein sequence ID" value="KAG8491753.1"/>
    <property type="molecule type" value="Genomic_DNA"/>
</dbReference>
<evidence type="ECO:0000259" key="6">
    <source>
        <dbReference type="PROSITE" id="PS50966"/>
    </source>
</evidence>
<dbReference type="Pfam" id="PF10551">
    <property type="entry name" value="MULE"/>
    <property type="match status" value="1"/>
</dbReference>
<keyword evidence="5" id="KW-1133">Transmembrane helix</keyword>
<feature type="transmembrane region" description="Helical" evidence="5">
    <location>
        <begin position="729"/>
        <end position="752"/>
    </location>
</feature>
<proteinExistence type="predicted"/>
<dbReference type="Proteomes" id="UP000701853">
    <property type="component" value="Chromosome 6"/>
</dbReference>
<evidence type="ECO:0000256" key="3">
    <source>
        <dbReference type="ARBA" id="ARBA00022833"/>
    </source>
</evidence>
<evidence type="ECO:0000313" key="8">
    <source>
        <dbReference type="Proteomes" id="UP000701853"/>
    </source>
</evidence>
<dbReference type="PROSITE" id="PS50966">
    <property type="entry name" value="ZF_SWIM"/>
    <property type="match status" value="1"/>
</dbReference>
<dbReference type="AlphaFoldDB" id="A0A8J6D5A7"/>
<keyword evidence="3" id="KW-0862">Zinc</keyword>
<keyword evidence="5" id="KW-0812">Transmembrane</keyword>
<dbReference type="InterPro" id="IPR018289">
    <property type="entry name" value="MULE_transposase_dom"/>
</dbReference>
<gene>
    <name evidence="7" type="ORF">CXB51_015064</name>
</gene>
<protein>
    <recommendedName>
        <fullName evidence="6">SWIM-type domain-containing protein</fullName>
    </recommendedName>
</protein>
<dbReference type="Pfam" id="PF03101">
    <property type="entry name" value="FAR1"/>
    <property type="match status" value="1"/>
</dbReference>
<sequence>METNQDEIVHLVDKQDNSVEEIIKVGLKVHSEEEAYNLYNQFALSKGFSIRRGNKRRSMTEPIRQREFLCSKSGYHEHEDIGKVKKFNRLETRTGCQAKIRFTIEKGVWVVSYFNDYHNHHLATSEERINLRSGRKILDGHGDVIRSMVAAGIKQTSSYSFLRKEIGFENITFTKRDCHNFLRIEREKLIEAGDAQSIINFFKYKQAEDPMFFYSMQVDQDNRLANFFWRDGRSKLDYDCFGDVLVFDTTYRTNKYNLVCAPFVGINNHWNTVLFGCAFLSNETIESFTWLFETFLEAMGHRQPKSIFTDQDQAMMKAVEIVLPESSHRLCMWHISNNAKQHLASRFVNAEFKAQFNKCFYGCESETEFESSWATMVENFELQDHAWLKRLYELRVKWCPAFTIDIFSARIRSTQRSESMNSILHQIMNCSLSLIQVIQHYEEKAKEFRQIELNQDFRCKNGGPNKVNGRGILKHASNVYTLAMFKRFEEELMDCIGLNCVEFSNIENISLYHVTEDGRERIYCVEFDVPNSLISCSCNMFESLGLLCRHALRVLLMNNIKEIPENYILRRWTKKAKSLQASDFRASSSHEEKSSCLLRLSELNHIGYNLFDKGSLTPKCTQIVKEKLFEALHLVENEMSTIQEANGSEISKHTSFQDAINDGNGRSSEKLMFDPDFSSNWRFNSSSNMSYTKLLEENDPSLFKTQVAFLKPTISLKHHQKLEENKGRVIIITGTCLAVAFLLFLAGVWFLAGVSWSLVTLLPNSSILQTLAKIDGPAIKPHLPNIRRRTLSLKQPYSSSVILFHYCRPPPVSLEGHY</sequence>
<dbReference type="InterPro" id="IPR004330">
    <property type="entry name" value="FAR1_DNA_bnd_dom"/>
</dbReference>
<dbReference type="InterPro" id="IPR007527">
    <property type="entry name" value="Znf_SWIM"/>
</dbReference>
<feature type="domain" description="SWIM-type" evidence="6">
    <location>
        <begin position="523"/>
        <end position="559"/>
    </location>
</feature>
<dbReference type="PANTHER" id="PTHR47718">
    <property type="entry name" value="OS01G0519700 PROTEIN"/>
    <property type="match status" value="1"/>
</dbReference>
<dbReference type="PANTHER" id="PTHR47718:SF17">
    <property type="entry name" value="PROTEIN FAR1-RELATED SEQUENCE 5-LIKE"/>
    <property type="match status" value="1"/>
</dbReference>
<dbReference type="InterPro" id="IPR006564">
    <property type="entry name" value="Znf_PMZ"/>
</dbReference>
<keyword evidence="8" id="KW-1185">Reference proteome</keyword>
<accession>A0A8J6D5A7</accession>
<evidence type="ECO:0000256" key="1">
    <source>
        <dbReference type="ARBA" id="ARBA00022723"/>
    </source>
</evidence>
<comment type="caution">
    <text evidence="7">The sequence shown here is derived from an EMBL/GenBank/DDBJ whole genome shotgun (WGS) entry which is preliminary data.</text>
</comment>
<keyword evidence="1" id="KW-0479">Metal-binding</keyword>
<evidence type="ECO:0000256" key="4">
    <source>
        <dbReference type="PROSITE-ProRule" id="PRU00325"/>
    </source>
</evidence>
<keyword evidence="5" id="KW-0472">Membrane</keyword>